<dbReference type="AlphaFoldDB" id="A0AAW0UMZ4"/>
<protein>
    <recommendedName>
        <fullName evidence="8">Homeobox domain-containing protein</fullName>
    </recommendedName>
</protein>
<name>A0AAW0UMZ4_SCYPA</name>
<dbReference type="CDD" id="cd00086">
    <property type="entry name" value="homeodomain"/>
    <property type="match status" value="1"/>
</dbReference>
<evidence type="ECO:0000313" key="9">
    <source>
        <dbReference type="EMBL" id="KAK8399997.1"/>
    </source>
</evidence>
<dbReference type="SUPFAM" id="SSF46689">
    <property type="entry name" value="Homeodomain-like"/>
    <property type="match status" value="1"/>
</dbReference>
<organism evidence="9 10">
    <name type="scientific">Scylla paramamosain</name>
    <name type="common">Mud crab</name>
    <dbReference type="NCBI Taxonomy" id="85552"/>
    <lineage>
        <taxon>Eukaryota</taxon>
        <taxon>Metazoa</taxon>
        <taxon>Ecdysozoa</taxon>
        <taxon>Arthropoda</taxon>
        <taxon>Crustacea</taxon>
        <taxon>Multicrustacea</taxon>
        <taxon>Malacostraca</taxon>
        <taxon>Eumalacostraca</taxon>
        <taxon>Eucarida</taxon>
        <taxon>Decapoda</taxon>
        <taxon>Pleocyemata</taxon>
        <taxon>Brachyura</taxon>
        <taxon>Eubrachyura</taxon>
        <taxon>Portunoidea</taxon>
        <taxon>Portunidae</taxon>
        <taxon>Portuninae</taxon>
        <taxon>Scylla</taxon>
    </lineage>
</organism>
<dbReference type="PROSITE" id="PS00027">
    <property type="entry name" value="HOMEOBOX_1"/>
    <property type="match status" value="1"/>
</dbReference>
<dbReference type="InterPro" id="IPR050394">
    <property type="entry name" value="Homeobox_NK-like"/>
</dbReference>
<feature type="compositionally biased region" description="Basic and acidic residues" evidence="7">
    <location>
        <begin position="171"/>
        <end position="181"/>
    </location>
</feature>
<evidence type="ECO:0000256" key="1">
    <source>
        <dbReference type="ARBA" id="ARBA00004123"/>
    </source>
</evidence>
<feature type="DNA-binding region" description="Homeobox" evidence="5">
    <location>
        <begin position="184"/>
        <end position="243"/>
    </location>
</feature>
<dbReference type="Gene3D" id="1.10.10.60">
    <property type="entry name" value="Homeodomain-like"/>
    <property type="match status" value="1"/>
</dbReference>
<keyword evidence="2 5" id="KW-0238">DNA-binding</keyword>
<feature type="region of interest" description="Disordered" evidence="7">
    <location>
        <begin position="41"/>
        <end position="61"/>
    </location>
</feature>
<feature type="domain" description="Homeobox" evidence="8">
    <location>
        <begin position="182"/>
        <end position="242"/>
    </location>
</feature>
<keyword evidence="10" id="KW-1185">Reference proteome</keyword>
<dbReference type="Proteomes" id="UP001487740">
    <property type="component" value="Unassembled WGS sequence"/>
</dbReference>
<gene>
    <name evidence="9" type="ORF">O3P69_002996</name>
</gene>
<dbReference type="EMBL" id="JARAKH010000010">
    <property type="protein sequence ID" value="KAK8399997.1"/>
    <property type="molecule type" value="Genomic_DNA"/>
</dbReference>
<evidence type="ECO:0000256" key="7">
    <source>
        <dbReference type="SAM" id="MobiDB-lite"/>
    </source>
</evidence>
<accession>A0AAW0UMZ4</accession>
<keyword evidence="4 5" id="KW-0539">Nucleus</keyword>
<dbReference type="GO" id="GO:0000978">
    <property type="term" value="F:RNA polymerase II cis-regulatory region sequence-specific DNA binding"/>
    <property type="evidence" value="ECO:0007669"/>
    <property type="project" value="TreeGrafter"/>
</dbReference>
<dbReference type="GO" id="GO:0005634">
    <property type="term" value="C:nucleus"/>
    <property type="evidence" value="ECO:0007669"/>
    <property type="project" value="UniProtKB-SubCell"/>
</dbReference>
<evidence type="ECO:0000256" key="2">
    <source>
        <dbReference type="ARBA" id="ARBA00023125"/>
    </source>
</evidence>
<feature type="region of interest" description="Disordered" evidence="7">
    <location>
        <begin position="96"/>
        <end position="187"/>
    </location>
</feature>
<dbReference type="InterPro" id="IPR001356">
    <property type="entry name" value="HD"/>
</dbReference>
<dbReference type="GO" id="GO:0000981">
    <property type="term" value="F:DNA-binding transcription factor activity, RNA polymerase II-specific"/>
    <property type="evidence" value="ECO:0007669"/>
    <property type="project" value="InterPro"/>
</dbReference>
<feature type="compositionally biased region" description="Pro residues" evidence="7">
    <location>
        <begin position="379"/>
        <end position="388"/>
    </location>
</feature>
<dbReference type="InterPro" id="IPR020479">
    <property type="entry name" value="HD_metazoa"/>
</dbReference>
<evidence type="ECO:0000256" key="4">
    <source>
        <dbReference type="ARBA" id="ARBA00023242"/>
    </source>
</evidence>
<dbReference type="PRINTS" id="PR00024">
    <property type="entry name" value="HOMEOBOX"/>
</dbReference>
<evidence type="ECO:0000256" key="3">
    <source>
        <dbReference type="ARBA" id="ARBA00023155"/>
    </source>
</evidence>
<feature type="compositionally biased region" description="Basic residues" evidence="7">
    <location>
        <begin position="49"/>
        <end position="60"/>
    </location>
</feature>
<dbReference type="GO" id="GO:0030154">
    <property type="term" value="P:cell differentiation"/>
    <property type="evidence" value="ECO:0007669"/>
    <property type="project" value="TreeGrafter"/>
</dbReference>
<comment type="caution">
    <text evidence="9">The sequence shown here is derived from an EMBL/GenBank/DDBJ whole genome shotgun (WGS) entry which is preliminary data.</text>
</comment>
<comment type="subcellular location">
    <subcellularLocation>
        <location evidence="1 5 6">Nucleus</location>
    </subcellularLocation>
</comment>
<evidence type="ECO:0000256" key="6">
    <source>
        <dbReference type="RuleBase" id="RU000682"/>
    </source>
</evidence>
<keyword evidence="3 5" id="KW-0371">Homeobox</keyword>
<evidence type="ECO:0000313" key="10">
    <source>
        <dbReference type="Proteomes" id="UP001487740"/>
    </source>
</evidence>
<reference evidence="9 10" key="1">
    <citation type="submission" date="2023-03" db="EMBL/GenBank/DDBJ databases">
        <title>High-quality genome of Scylla paramamosain provides insights in environmental adaptation.</title>
        <authorList>
            <person name="Zhang L."/>
        </authorList>
    </citation>
    <scope>NUCLEOTIDE SEQUENCE [LARGE SCALE GENOMIC DNA]</scope>
    <source>
        <strain evidence="9">LZ_2023a</strain>
        <tissue evidence="9">Muscle</tissue>
    </source>
</reference>
<proteinExistence type="predicted"/>
<feature type="compositionally biased region" description="Low complexity" evidence="7">
    <location>
        <begin position="358"/>
        <end position="378"/>
    </location>
</feature>
<feature type="compositionally biased region" description="Basic and acidic residues" evidence="7">
    <location>
        <begin position="1"/>
        <end position="11"/>
    </location>
</feature>
<evidence type="ECO:0000256" key="5">
    <source>
        <dbReference type="PROSITE-ProRule" id="PRU00108"/>
    </source>
</evidence>
<dbReference type="SMART" id="SM00389">
    <property type="entry name" value="HOX"/>
    <property type="match status" value="1"/>
</dbReference>
<dbReference type="InterPro" id="IPR017970">
    <property type="entry name" value="Homeobox_CS"/>
</dbReference>
<evidence type="ECO:0000259" key="8">
    <source>
        <dbReference type="PROSITE" id="PS50071"/>
    </source>
</evidence>
<dbReference type="InterPro" id="IPR009057">
    <property type="entry name" value="Homeodomain-like_sf"/>
</dbReference>
<feature type="compositionally biased region" description="Polar residues" evidence="7">
    <location>
        <begin position="13"/>
        <end position="26"/>
    </location>
</feature>
<feature type="region of interest" description="Disordered" evidence="7">
    <location>
        <begin position="358"/>
        <end position="388"/>
    </location>
</feature>
<dbReference type="PANTHER" id="PTHR24340:SF73">
    <property type="entry name" value="HOMEOBOX PROTEIN BAGPIPE-RELATED"/>
    <property type="match status" value="1"/>
</dbReference>
<feature type="region of interest" description="Disordered" evidence="7">
    <location>
        <begin position="1"/>
        <end position="26"/>
    </location>
</feature>
<sequence length="388" mass="41407">METLVKMEKPGSPDSQTQTATSVTPFSITDILTRMENRSPTDLRTSLDHHHHHNLHHHHAAAAAAAAAAAFTDLHGAPGLGFRPVSVLKTPRIPEVTSSIEPSSGDHHGISASHSSDVRDTTASPEGLLGSRRSRSTSPCSEMSMEEVEMDQSDREDSTSAPAQENAAADGKGEGGEGERAPRKKRCRAAFSHAQVFELERRFAHQRYLSGPERAEMAQALKLTEQQVKIWFQNRRYKTKRKQMVACEPPSSGRRVAVKVLMRDDQLLHGPEEGLPRPPLLLPSLASLSALSSFGSLGLPPYCYYPYLCPPPHSGSSAAAAAALSSLPHLPQLSALSPASLSSLTSSLSNLTSLLPPHAMSAASSSSPAVSTSGGSRPTPQPPSPTRP</sequence>
<dbReference type="Pfam" id="PF00046">
    <property type="entry name" value="Homeodomain"/>
    <property type="match status" value="1"/>
</dbReference>
<dbReference type="PANTHER" id="PTHR24340">
    <property type="entry name" value="HOMEOBOX PROTEIN NKX"/>
    <property type="match status" value="1"/>
</dbReference>
<dbReference type="PROSITE" id="PS50071">
    <property type="entry name" value="HOMEOBOX_2"/>
    <property type="match status" value="1"/>
</dbReference>